<sequence length="94" mass="10533">MSVHCAAHFSGIGDGLGYHEDVDSPVLQRKKGRVEDKNSSLVELGWRSQAFFNRSVSSNSFHVLLTKTSPQETDHDEIFCCRCCGSRLHRPRLG</sequence>
<protein>
    <submittedName>
        <fullName evidence="1">Uncharacterized protein</fullName>
    </submittedName>
</protein>
<comment type="caution">
    <text evidence="1">The sequence shown here is derived from an EMBL/GenBank/DDBJ whole genome shotgun (WGS) entry which is preliminary data.</text>
</comment>
<dbReference type="EMBL" id="JAWDGP010002956">
    <property type="protein sequence ID" value="KAK3778400.1"/>
    <property type="molecule type" value="Genomic_DNA"/>
</dbReference>
<dbReference type="AlphaFoldDB" id="A0AAE0ZZG2"/>
<gene>
    <name evidence="1" type="ORF">RRG08_014029</name>
</gene>
<evidence type="ECO:0000313" key="2">
    <source>
        <dbReference type="Proteomes" id="UP001283361"/>
    </source>
</evidence>
<keyword evidence="2" id="KW-1185">Reference proteome</keyword>
<organism evidence="1 2">
    <name type="scientific">Elysia crispata</name>
    <name type="common">lettuce slug</name>
    <dbReference type="NCBI Taxonomy" id="231223"/>
    <lineage>
        <taxon>Eukaryota</taxon>
        <taxon>Metazoa</taxon>
        <taxon>Spiralia</taxon>
        <taxon>Lophotrochozoa</taxon>
        <taxon>Mollusca</taxon>
        <taxon>Gastropoda</taxon>
        <taxon>Heterobranchia</taxon>
        <taxon>Euthyneura</taxon>
        <taxon>Panpulmonata</taxon>
        <taxon>Sacoglossa</taxon>
        <taxon>Placobranchoidea</taxon>
        <taxon>Plakobranchidae</taxon>
        <taxon>Elysia</taxon>
    </lineage>
</organism>
<dbReference type="Proteomes" id="UP001283361">
    <property type="component" value="Unassembled WGS sequence"/>
</dbReference>
<accession>A0AAE0ZZG2</accession>
<reference evidence="1" key="1">
    <citation type="journal article" date="2023" name="G3 (Bethesda)">
        <title>A reference genome for the long-term kleptoplast-retaining sea slug Elysia crispata morphotype clarki.</title>
        <authorList>
            <person name="Eastman K.E."/>
            <person name="Pendleton A.L."/>
            <person name="Shaikh M.A."/>
            <person name="Suttiyut T."/>
            <person name="Ogas R."/>
            <person name="Tomko P."/>
            <person name="Gavelis G."/>
            <person name="Widhalm J.R."/>
            <person name="Wisecaver J.H."/>
        </authorList>
    </citation>
    <scope>NUCLEOTIDE SEQUENCE</scope>
    <source>
        <strain evidence="1">ECLA1</strain>
    </source>
</reference>
<proteinExistence type="predicted"/>
<evidence type="ECO:0000313" key="1">
    <source>
        <dbReference type="EMBL" id="KAK3778400.1"/>
    </source>
</evidence>
<name>A0AAE0ZZG2_9GAST</name>